<gene>
    <name evidence="4" type="ORF">EYC98_14160</name>
</gene>
<evidence type="ECO:0000256" key="1">
    <source>
        <dbReference type="PIRNR" id="PIRNR012524"/>
    </source>
</evidence>
<dbReference type="InterPro" id="IPR012340">
    <property type="entry name" value="NA-bd_OB-fold"/>
</dbReference>
<dbReference type="PIRSF" id="PIRSF012524">
    <property type="entry name" value="YitL_S1"/>
    <property type="match status" value="1"/>
</dbReference>
<name>A0ABT3TI53_9GAMM</name>
<reference evidence="4" key="1">
    <citation type="submission" date="2019-02" db="EMBL/GenBank/DDBJ databases">
        <authorList>
            <person name="Li S.-H."/>
        </authorList>
    </citation>
    <scope>NUCLEOTIDE SEQUENCE</scope>
    <source>
        <strain evidence="4">IMCC14734</strain>
    </source>
</reference>
<dbReference type="RefSeq" id="WP_279245996.1">
    <property type="nucleotide sequence ID" value="NZ_SHNN01000002.1"/>
</dbReference>
<comment type="caution">
    <text evidence="4">The sequence shown here is derived from an EMBL/GenBank/DDBJ whole genome shotgun (WGS) entry which is preliminary data.</text>
</comment>
<feature type="domain" description="Conserved virulence factor B first S1" evidence="2">
    <location>
        <begin position="4"/>
        <end position="62"/>
    </location>
</feature>
<dbReference type="Pfam" id="PF13509">
    <property type="entry name" value="S1_2"/>
    <property type="match status" value="2"/>
</dbReference>
<proteinExistence type="inferred from homology"/>
<dbReference type="Gene3D" id="1.10.10.10">
    <property type="entry name" value="Winged helix-like DNA-binding domain superfamily/Winged helix DNA-binding domain"/>
    <property type="match status" value="1"/>
</dbReference>
<organism evidence="4 5">
    <name type="scientific">Candidatus Litorirhabdus singularis</name>
    <dbReference type="NCBI Taxonomy" id="2518993"/>
    <lineage>
        <taxon>Bacteria</taxon>
        <taxon>Pseudomonadati</taxon>
        <taxon>Pseudomonadota</taxon>
        <taxon>Gammaproteobacteria</taxon>
        <taxon>Cellvibrionales</taxon>
        <taxon>Halieaceae</taxon>
        <taxon>Candidatus Litorirhabdus</taxon>
    </lineage>
</organism>
<evidence type="ECO:0000259" key="3">
    <source>
        <dbReference type="Pfam" id="PF17783"/>
    </source>
</evidence>
<dbReference type="InterPro" id="IPR040764">
    <property type="entry name" value="CvfB_WH"/>
</dbReference>
<dbReference type="Gene3D" id="2.40.50.140">
    <property type="entry name" value="Nucleic acid-binding proteins"/>
    <property type="match status" value="1"/>
</dbReference>
<evidence type="ECO:0000259" key="2">
    <source>
        <dbReference type="Pfam" id="PF13509"/>
    </source>
</evidence>
<evidence type="ECO:0000313" key="4">
    <source>
        <dbReference type="EMBL" id="MCX2982003.1"/>
    </source>
</evidence>
<sequence length="282" mass="31135">MLKIGHFNTLVVQDKTYNGLLLDGGSFGPVRILDAEGSASEEVGDTVDVFVYPDSKGLLQGTRQAPLACLGEVAWLEIAEVNDIGAFAHWGLPKDLFIPFAEQTSGLQAGKKVLVRVYLDNQSRLAGSMRLDHWVDDDASRWNSGQQVALIIGDRTELGYKAIIEHQCWGLLYSNELQQPLRKGMQLEGYIKRIRSDGRADLSLEKPGYSKSRIDTVAEQIMTTLGENDGYLMLNDKSSPAAIMSIFGVSKKVFKQALGALYKQQRVQLDGRGIKLNETDAE</sequence>
<dbReference type="PANTHER" id="PTHR37296:SF1">
    <property type="entry name" value="CONSERVED VIRULENCE FACTOR B"/>
    <property type="match status" value="1"/>
</dbReference>
<comment type="similarity">
    <text evidence="1">Belongs to the CvfB family.</text>
</comment>
<evidence type="ECO:0000313" key="5">
    <source>
        <dbReference type="Proteomes" id="UP001143362"/>
    </source>
</evidence>
<accession>A0ABT3TI53</accession>
<dbReference type="InterPro" id="IPR039566">
    <property type="entry name" value="CvfB_S1_st"/>
</dbReference>
<dbReference type="InterPro" id="IPR014464">
    <property type="entry name" value="CvfB_fam"/>
</dbReference>
<keyword evidence="5" id="KW-1185">Reference proteome</keyword>
<dbReference type="InterPro" id="IPR036388">
    <property type="entry name" value="WH-like_DNA-bd_sf"/>
</dbReference>
<dbReference type="EMBL" id="SHNN01000002">
    <property type="protein sequence ID" value="MCX2982003.1"/>
    <property type="molecule type" value="Genomic_DNA"/>
</dbReference>
<dbReference type="Pfam" id="PF17783">
    <property type="entry name" value="WHD_CvfB"/>
    <property type="match status" value="1"/>
</dbReference>
<dbReference type="PANTHER" id="PTHR37296">
    <property type="entry name" value="CONSERVED VIRULENCE FACTOR B"/>
    <property type="match status" value="1"/>
</dbReference>
<feature type="domain" description="Conserved virulence factor B first S1" evidence="2">
    <location>
        <begin position="70"/>
        <end position="129"/>
    </location>
</feature>
<dbReference type="Proteomes" id="UP001143362">
    <property type="component" value="Unassembled WGS sequence"/>
</dbReference>
<feature type="domain" description="Conserved virulence factor B-like winged helix" evidence="3">
    <location>
        <begin position="219"/>
        <end position="276"/>
    </location>
</feature>
<protein>
    <submittedName>
        <fullName evidence="4">GntR family transcriptional regulator</fullName>
    </submittedName>
</protein>